<evidence type="ECO:0000256" key="2">
    <source>
        <dbReference type="ARBA" id="ARBA00022475"/>
    </source>
</evidence>
<gene>
    <name evidence="8" type="ORF">ACFOKA_00620</name>
</gene>
<keyword evidence="2" id="KW-1003">Cell membrane</keyword>
<keyword evidence="3 6" id="KW-0812">Transmembrane</keyword>
<comment type="caution">
    <text evidence="8">The sequence shown here is derived from an EMBL/GenBank/DDBJ whole genome shotgun (WGS) entry which is preliminary data.</text>
</comment>
<evidence type="ECO:0000313" key="9">
    <source>
        <dbReference type="Proteomes" id="UP001595444"/>
    </source>
</evidence>
<evidence type="ECO:0000313" key="8">
    <source>
        <dbReference type="EMBL" id="MFC3050399.1"/>
    </source>
</evidence>
<evidence type="ECO:0000256" key="5">
    <source>
        <dbReference type="ARBA" id="ARBA00023136"/>
    </source>
</evidence>
<dbReference type="EMBL" id="JBHRSL010000001">
    <property type="protein sequence ID" value="MFC3050399.1"/>
    <property type="molecule type" value="Genomic_DNA"/>
</dbReference>
<organism evidence="8 9">
    <name type="scientific">Kordiimonas pumila</name>
    <dbReference type="NCBI Taxonomy" id="2161677"/>
    <lineage>
        <taxon>Bacteria</taxon>
        <taxon>Pseudomonadati</taxon>
        <taxon>Pseudomonadota</taxon>
        <taxon>Alphaproteobacteria</taxon>
        <taxon>Kordiimonadales</taxon>
        <taxon>Kordiimonadaceae</taxon>
        <taxon>Kordiimonas</taxon>
    </lineage>
</organism>
<feature type="transmembrane region" description="Helical" evidence="6">
    <location>
        <begin position="310"/>
        <end position="335"/>
    </location>
</feature>
<accession>A0ABV7D0C3</accession>
<dbReference type="PANTHER" id="PTHR30287">
    <property type="entry name" value="MEMBRANE COMPONENT OF PREDICTED ABC SUPERFAMILY METABOLITE UPTAKE TRANSPORTER"/>
    <property type="match status" value="1"/>
</dbReference>
<feature type="transmembrane region" description="Helical" evidence="6">
    <location>
        <begin position="806"/>
        <end position="827"/>
    </location>
</feature>
<keyword evidence="4 6" id="KW-1133">Transmembrane helix</keyword>
<feature type="transmembrane region" description="Helical" evidence="6">
    <location>
        <begin position="355"/>
        <end position="377"/>
    </location>
</feature>
<evidence type="ECO:0000256" key="4">
    <source>
        <dbReference type="ARBA" id="ARBA00022989"/>
    </source>
</evidence>
<feature type="transmembrane region" description="Helical" evidence="6">
    <location>
        <begin position="723"/>
        <end position="744"/>
    </location>
</feature>
<reference evidence="9" key="1">
    <citation type="journal article" date="2019" name="Int. J. Syst. Evol. Microbiol.">
        <title>The Global Catalogue of Microorganisms (GCM) 10K type strain sequencing project: providing services to taxonomists for standard genome sequencing and annotation.</title>
        <authorList>
            <consortium name="The Broad Institute Genomics Platform"/>
            <consortium name="The Broad Institute Genome Sequencing Center for Infectious Disease"/>
            <person name="Wu L."/>
            <person name="Ma J."/>
        </authorList>
    </citation>
    <scope>NUCLEOTIDE SEQUENCE [LARGE SCALE GENOMIC DNA]</scope>
    <source>
        <strain evidence="9">KCTC 62164</strain>
    </source>
</reference>
<dbReference type="InterPro" id="IPR003838">
    <property type="entry name" value="ABC3_permease_C"/>
</dbReference>
<dbReference type="RefSeq" id="WP_194214792.1">
    <property type="nucleotide sequence ID" value="NZ_CP061205.1"/>
</dbReference>
<feature type="domain" description="ABC3 transporter permease C-terminal" evidence="7">
    <location>
        <begin position="725"/>
        <end position="836"/>
    </location>
</feature>
<keyword evidence="5 6" id="KW-0472">Membrane</keyword>
<sequence>MITRQMALPVALRIALRELRGGLNGFKIFIACLVLGVTAIAAIGSLTRAIEDGMDREGQTILGADFEVSTFQTEASPEATNWLAARGTVSQSARFRTMAHIEKSGESSLVELRAVDGLYPLYGQFETSPQKDSESLFEKRGDIWGTVIAPDMADRYGVKLGDILKFGAVSAEVRAFIVSEPDKANLGFQLGPSAFLAYTALKDTGLVTTGSLINFHYKTKLPETTDLKQMGETLKADFPDATWRVRDRTNAAPGLTRFIDQMGMFLTLVGISALVVGGVGVGNAVRGYMDRKTRTIATLKILGANGNTVFAVYFIQILAIAFLAILAGLILGAFLPGTLAAFLPNSLPIEPEESIYALPLILAALYGLLITTAFTLWPLGKARDLPAVHLFRALVAPSTRWPRRQYLFAIGLSALAVIALAVGLADEKLLAAGFLGGSLVVLALLRLLSWCIERSAAHMPRPKSPLLRMALANLHRPGAATGAVVLSLGLGLTLFASLALIQGNMDKQLRDQVPSEAPAFFILDIQPYDLEPFTETAQAISGVSEVMTIPNLRGRITKVKGVPADEVQVADNVRWVMRGDRGITYAETLNSGSRVVEGTWWEPDYTGSPEISLGKEAADGIGVTIGDTITLSVLGREITATVRSLREIDWGTFGFNFVIMFDPYTLKAAPHTFMATLKANGDAEAEAQRVLTSQFPGITAIRMKEVLTSMNAIVGQVGTAVKATALVAIIAGILVLAGAIAAGFRQRVYESVILKVLGAVRAQVLKAYLVEYALIGFVTALVALLLGSITGYVVIETVMELDFNFLAAPILLTLIVSLTVTILFGLASSFRALGAKPNSVLREE</sequence>
<feature type="transmembrane region" description="Helical" evidence="6">
    <location>
        <begin position="264"/>
        <end position="289"/>
    </location>
</feature>
<feature type="transmembrane region" description="Helical" evidence="6">
    <location>
        <begin position="406"/>
        <end position="425"/>
    </location>
</feature>
<feature type="transmembrane region" description="Helical" evidence="6">
    <location>
        <begin position="21"/>
        <end position="46"/>
    </location>
</feature>
<keyword evidence="9" id="KW-1185">Reference proteome</keyword>
<proteinExistence type="predicted"/>
<evidence type="ECO:0000256" key="6">
    <source>
        <dbReference type="SAM" id="Phobius"/>
    </source>
</evidence>
<protein>
    <submittedName>
        <fullName evidence="8">ABC transporter permease</fullName>
    </submittedName>
</protein>
<dbReference type="InterPro" id="IPR038766">
    <property type="entry name" value="Membrane_comp_ABC_pdt"/>
</dbReference>
<evidence type="ECO:0000259" key="7">
    <source>
        <dbReference type="Pfam" id="PF02687"/>
    </source>
</evidence>
<dbReference type="Proteomes" id="UP001595444">
    <property type="component" value="Unassembled WGS sequence"/>
</dbReference>
<evidence type="ECO:0000256" key="3">
    <source>
        <dbReference type="ARBA" id="ARBA00022692"/>
    </source>
</evidence>
<feature type="transmembrane region" description="Helical" evidence="6">
    <location>
        <begin position="431"/>
        <end position="452"/>
    </location>
</feature>
<feature type="transmembrane region" description="Helical" evidence="6">
    <location>
        <begin position="478"/>
        <end position="501"/>
    </location>
</feature>
<name>A0ABV7D0C3_9PROT</name>
<evidence type="ECO:0000256" key="1">
    <source>
        <dbReference type="ARBA" id="ARBA00004651"/>
    </source>
</evidence>
<feature type="transmembrane region" description="Helical" evidence="6">
    <location>
        <begin position="765"/>
        <end position="794"/>
    </location>
</feature>
<dbReference type="Pfam" id="PF02687">
    <property type="entry name" value="FtsX"/>
    <property type="match status" value="2"/>
</dbReference>
<comment type="subcellular location">
    <subcellularLocation>
        <location evidence="1">Cell membrane</location>
        <topology evidence="1">Multi-pass membrane protein</topology>
    </subcellularLocation>
</comment>
<feature type="domain" description="ABC3 transporter permease C-terminal" evidence="7">
    <location>
        <begin position="269"/>
        <end position="384"/>
    </location>
</feature>
<dbReference type="PANTHER" id="PTHR30287:SF1">
    <property type="entry name" value="INNER MEMBRANE PROTEIN"/>
    <property type="match status" value="1"/>
</dbReference>